<organism evidence="1">
    <name type="scientific">marine sediment metagenome</name>
    <dbReference type="NCBI Taxonomy" id="412755"/>
    <lineage>
        <taxon>unclassified sequences</taxon>
        <taxon>metagenomes</taxon>
        <taxon>ecological metagenomes</taxon>
    </lineage>
</organism>
<comment type="caution">
    <text evidence="1">The sequence shown here is derived from an EMBL/GenBank/DDBJ whole genome shotgun (WGS) entry which is preliminary data.</text>
</comment>
<accession>A0A0F9A0G1</accession>
<proteinExistence type="predicted"/>
<feature type="non-terminal residue" evidence="1">
    <location>
        <position position="1"/>
    </location>
</feature>
<protein>
    <submittedName>
        <fullName evidence="1">Uncharacterized protein</fullName>
    </submittedName>
</protein>
<dbReference type="EMBL" id="LAZR01045078">
    <property type="protein sequence ID" value="KKK99727.1"/>
    <property type="molecule type" value="Genomic_DNA"/>
</dbReference>
<name>A0A0F9A0G1_9ZZZZ</name>
<dbReference type="AlphaFoldDB" id="A0A0F9A0G1"/>
<gene>
    <name evidence="1" type="ORF">LCGC14_2629860</name>
</gene>
<reference evidence="1" key="1">
    <citation type="journal article" date="2015" name="Nature">
        <title>Complex archaea that bridge the gap between prokaryotes and eukaryotes.</title>
        <authorList>
            <person name="Spang A."/>
            <person name="Saw J.H."/>
            <person name="Jorgensen S.L."/>
            <person name="Zaremba-Niedzwiedzka K."/>
            <person name="Martijn J."/>
            <person name="Lind A.E."/>
            <person name="van Eijk R."/>
            <person name="Schleper C."/>
            <person name="Guy L."/>
            <person name="Ettema T.J."/>
        </authorList>
    </citation>
    <scope>NUCLEOTIDE SEQUENCE</scope>
</reference>
<sequence length="177" mass="20350">TELILLMSQILITKKKFNFKLGYIIKIGKEYYEIIGIEPFEHYEVINSVAAGVAQDQSFATNLTPSHGFMYWITELGIDGALGFQLKFPNVPRWTTHGNKRYIYRHRASFINPICNKPILLRNPLFPRFTFYNPELAAKLAIMYFGGERWSERPIDAGVVDIYTDLTSYTDLNIGEG</sequence>
<evidence type="ECO:0000313" key="1">
    <source>
        <dbReference type="EMBL" id="KKK99727.1"/>
    </source>
</evidence>